<sequence>MGMKSVSCALHLLPLFLLLPVTNGATLSIINRCSYTVWPAAVPVGGGVQLDPGKSWTIDMQSATRGSVWPRTGCSFDFENTGRGSCQTGDCGGILTCTSKGQSPLTLAEFNFGQGGMDVFDISLVDGFNVPMDLLPVPAKGQGEQGCSKGPHCTANITSQCPRELKAPGGCNNACTVFKQDSYCCNGSSTCKPTNYSRFFKRMCPEAYSYALDSSDTTFTCPSGTNYQVIFCPLVNISSLASPPAANPPMASRPAAIPPAPIATQLTHMNSSSFARRRVFAVILGSIGGLVVLVISITFFVYKLRTRQRQEMEEGDEEFGKLLGALTRFTFEQLQDATSQFRDKLGEGGFGSVFEGQFGEERIAVKRLDGAGQGKREFLAEVQTIGNIHHINLVRLIGFCAEKSHRLLVYEYMPKGSLDKWIYYQHDSSTAPLDWQTRRKIITHIAKGLSYLHEECMKRIAHLDVKPQNILLDENFNAKLSDFGLCKLIDRDKSQVVTRMRGTPGYLAPEWLTSQITEKADVYSFGVVVMEMISGRKNLDTSQSEESIHLITLLEEKVKSDELPDLIDKHSTDMQVHKQEVLDMMKLAMWCLQIDSKRRPQMSEVIKVLEGHMNAESKIDHNFVATSQTVFGIAENAGSSDPPQASYLSAPR</sequence>
<feature type="binding site" evidence="22">
    <location>
        <position position="366"/>
    </location>
    <ligand>
        <name>ATP</name>
        <dbReference type="ChEBI" id="CHEBI:30616"/>
    </ligand>
</feature>
<evidence type="ECO:0000256" key="2">
    <source>
        <dbReference type="ARBA" id="ARBA00010607"/>
    </source>
</evidence>
<comment type="similarity">
    <text evidence="2">Belongs to the thaumatin family.</text>
</comment>
<proteinExistence type="inferred from homology"/>
<reference evidence="27" key="1">
    <citation type="submission" date="2024-06" db="EMBL/GenBank/DDBJ databases">
        <authorList>
            <person name="Ryan C."/>
        </authorList>
    </citation>
    <scope>NUCLEOTIDE SEQUENCE [LARGE SCALE GENOMIC DNA]</scope>
</reference>
<dbReference type="Pfam" id="PF00069">
    <property type="entry name" value="Pkinase"/>
    <property type="match status" value="1"/>
</dbReference>
<evidence type="ECO:0000256" key="14">
    <source>
        <dbReference type="ARBA" id="ARBA00022840"/>
    </source>
</evidence>
<keyword evidence="11" id="KW-0430">Lectin</keyword>
<keyword evidence="14 22" id="KW-0067">ATP-binding</keyword>
<keyword evidence="8" id="KW-0808">Transferase</keyword>
<evidence type="ECO:0000256" key="20">
    <source>
        <dbReference type="ARBA" id="ARBA00047899"/>
    </source>
</evidence>
<dbReference type="Gene3D" id="1.10.510.10">
    <property type="entry name" value="Transferase(Phosphotransferase) domain 1"/>
    <property type="match status" value="1"/>
</dbReference>
<keyword evidence="27" id="KW-1185">Reference proteome</keyword>
<evidence type="ECO:0000313" key="27">
    <source>
        <dbReference type="Proteomes" id="UP001497457"/>
    </source>
</evidence>
<dbReference type="InterPro" id="IPR017949">
    <property type="entry name" value="Thaumatin_CS"/>
</dbReference>
<name>A0ABC8YYW7_9POAL</name>
<dbReference type="GO" id="GO:0050832">
    <property type="term" value="P:defense response to fungus"/>
    <property type="evidence" value="ECO:0007669"/>
    <property type="project" value="UniProtKB-KW"/>
</dbReference>
<organism evidence="26 27">
    <name type="scientific">Urochloa decumbens</name>
    <dbReference type="NCBI Taxonomy" id="240449"/>
    <lineage>
        <taxon>Eukaryota</taxon>
        <taxon>Viridiplantae</taxon>
        <taxon>Streptophyta</taxon>
        <taxon>Embryophyta</taxon>
        <taxon>Tracheophyta</taxon>
        <taxon>Spermatophyta</taxon>
        <taxon>Magnoliopsida</taxon>
        <taxon>Liliopsida</taxon>
        <taxon>Poales</taxon>
        <taxon>Poaceae</taxon>
        <taxon>PACMAD clade</taxon>
        <taxon>Panicoideae</taxon>
        <taxon>Panicodae</taxon>
        <taxon>Paniceae</taxon>
        <taxon>Melinidinae</taxon>
        <taxon>Urochloa</taxon>
    </lineage>
</organism>
<keyword evidence="16 23" id="KW-0472">Membrane</keyword>
<keyword evidence="9 23" id="KW-0812">Transmembrane</keyword>
<gene>
    <name evidence="26" type="ORF">URODEC1_LOCUS38721</name>
</gene>
<dbReference type="EMBL" id="OZ075127">
    <property type="protein sequence ID" value="CAL4951038.1"/>
    <property type="molecule type" value="Genomic_DNA"/>
</dbReference>
<comment type="catalytic activity">
    <reaction evidence="21">
        <text>L-seryl-[protein] + ATP = O-phospho-L-seryl-[protein] + ADP + H(+)</text>
        <dbReference type="Rhea" id="RHEA:17989"/>
        <dbReference type="Rhea" id="RHEA-COMP:9863"/>
        <dbReference type="Rhea" id="RHEA-COMP:11604"/>
        <dbReference type="ChEBI" id="CHEBI:15378"/>
        <dbReference type="ChEBI" id="CHEBI:29999"/>
        <dbReference type="ChEBI" id="CHEBI:30616"/>
        <dbReference type="ChEBI" id="CHEBI:83421"/>
        <dbReference type="ChEBI" id="CHEBI:456216"/>
        <dbReference type="EC" id="2.7.11.1"/>
    </reaction>
</comment>
<dbReference type="PROSITE" id="PS00107">
    <property type="entry name" value="PROTEIN_KINASE_ATP"/>
    <property type="match status" value="1"/>
</dbReference>
<evidence type="ECO:0000256" key="12">
    <source>
        <dbReference type="ARBA" id="ARBA00022741"/>
    </source>
</evidence>
<dbReference type="InterPro" id="IPR000719">
    <property type="entry name" value="Prot_kinase_dom"/>
</dbReference>
<dbReference type="Pfam" id="PF00314">
    <property type="entry name" value="Thaumatin"/>
    <property type="match status" value="1"/>
</dbReference>
<evidence type="ECO:0000313" key="26">
    <source>
        <dbReference type="EMBL" id="CAL4951038.1"/>
    </source>
</evidence>
<evidence type="ECO:0000256" key="21">
    <source>
        <dbReference type="ARBA" id="ARBA00048679"/>
    </source>
</evidence>
<dbReference type="InterPro" id="IPR008271">
    <property type="entry name" value="Ser/Thr_kinase_AS"/>
</dbReference>
<evidence type="ECO:0000256" key="15">
    <source>
        <dbReference type="ARBA" id="ARBA00022989"/>
    </source>
</evidence>
<dbReference type="PROSITE" id="PS50011">
    <property type="entry name" value="PROTEIN_KINASE_DOM"/>
    <property type="match status" value="1"/>
</dbReference>
<evidence type="ECO:0000256" key="13">
    <source>
        <dbReference type="ARBA" id="ARBA00022777"/>
    </source>
</evidence>
<evidence type="ECO:0000256" key="10">
    <source>
        <dbReference type="ARBA" id="ARBA00022729"/>
    </source>
</evidence>
<dbReference type="Proteomes" id="UP001497457">
    <property type="component" value="Chromosome 17b"/>
</dbReference>
<dbReference type="FunFam" id="3.30.200.20:FF:000178">
    <property type="entry name" value="serine/threonine-protein kinase PBS1-like"/>
    <property type="match status" value="1"/>
</dbReference>
<evidence type="ECO:0000256" key="6">
    <source>
        <dbReference type="ARBA" id="ARBA00022553"/>
    </source>
</evidence>
<evidence type="ECO:0000256" key="23">
    <source>
        <dbReference type="SAM" id="Phobius"/>
    </source>
</evidence>
<feature type="transmembrane region" description="Helical" evidence="23">
    <location>
        <begin position="279"/>
        <end position="302"/>
    </location>
</feature>
<dbReference type="SMART" id="SM00220">
    <property type="entry name" value="S_TKc"/>
    <property type="match status" value="1"/>
</dbReference>
<evidence type="ECO:0000256" key="18">
    <source>
        <dbReference type="ARBA" id="ARBA00023170"/>
    </source>
</evidence>
<dbReference type="PANTHER" id="PTHR47976">
    <property type="entry name" value="G-TYPE LECTIN S-RECEPTOR-LIKE SERINE/THREONINE-PROTEIN KINASE SD2-5"/>
    <property type="match status" value="1"/>
</dbReference>
<dbReference type="GO" id="GO:0030246">
    <property type="term" value="F:carbohydrate binding"/>
    <property type="evidence" value="ECO:0007669"/>
    <property type="project" value="UniProtKB-KW"/>
</dbReference>
<evidence type="ECO:0000256" key="5">
    <source>
        <dbReference type="ARBA" id="ARBA00022529"/>
    </source>
</evidence>
<keyword evidence="4" id="KW-0723">Serine/threonine-protein kinase</keyword>
<evidence type="ECO:0000256" key="22">
    <source>
        <dbReference type="PROSITE-ProRule" id="PRU10141"/>
    </source>
</evidence>
<dbReference type="CDD" id="cd14066">
    <property type="entry name" value="STKc_IRAK"/>
    <property type="match status" value="1"/>
</dbReference>
<keyword evidence="7" id="KW-0295">Fungicide</keyword>
<evidence type="ECO:0000256" key="11">
    <source>
        <dbReference type="ARBA" id="ARBA00022734"/>
    </source>
</evidence>
<evidence type="ECO:0000259" key="25">
    <source>
        <dbReference type="PROSITE" id="PS50011"/>
    </source>
</evidence>
<keyword evidence="19" id="KW-0325">Glycoprotein</keyword>
<keyword evidence="12 22" id="KW-0547">Nucleotide-binding</keyword>
<dbReference type="PROSITE" id="PS51367">
    <property type="entry name" value="THAUMATIN_2"/>
    <property type="match status" value="1"/>
</dbReference>
<dbReference type="SUPFAM" id="SSF49870">
    <property type="entry name" value="Osmotin, thaumatin-like protein"/>
    <property type="match status" value="1"/>
</dbReference>
<evidence type="ECO:0000256" key="1">
    <source>
        <dbReference type="ARBA" id="ARBA00004479"/>
    </source>
</evidence>
<dbReference type="FunFam" id="2.60.110.10:FF:000003">
    <property type="entry name" value="Thaumatin I"/>
    <property type="match status" value="1"/>
</dbReference>
<keyword evidence="18" id="KW-0675">Receptor</keyword>
<dbReference type="Gene3D" id="2.60.110.10">
    <property type="entry name" value="Thaumatin"/>
    <property type="match status" value="1"/>
</dbReference>
<comment type="catalytic activity">
    <reaction evidence="20">
        <text>L-threonyl-[protein] + ATP = O-phospho-L-threonyl-[protein] + ADP + H(+)</text>
        <dbReference type="Rhea" id="RHEA:46608"/>
        <dbReference type="Rhea" id="RHEA-COMP:11060"/>
        <dbReference type="Rhea" id="RHEA-COMP:11605"/>
        <dbReference type="ChEBI" id="CHEBI:15378"/>
        <dbReference type="ChEBI" id="CHEBI:30013"/>
        <dbReference type="ChEBI" id="CHEBI:30616"/>
        <dbReference type="ChEBI" id="CHEBI:61977"/>
        <dbReference type="ChEBI" id="CHEBI:456216"/>
        <dbReference type="EC" id="2.7.11.1"/>
    </reaction>
</comment>
<dbReference type="PROSITE" id="PS00108">
    <property type="entry name" value="PROTEIN_KINASE_ST"/>
    <property type="match status" value="1"/>
</dbReference>
<dbReference type="InterPro" id="IPR051343">
    <property type="entry name" value="G-type_lectin_kinases/EP1-like"/>
</dbReference>
<evidence type="ECO:0000256" key="9">
    <source>
        <dbReference type="ARBA" id="ARBA00022692"/>
    </source>
</evidence>
<dbReference type="EC" id="2.7.11.1" evidence="3"/>
<protein>
    <recommendedName>
        <fullName evidence="3">non-specific serine/threonine protein kinase</fullName>
        <ecNumber evidence="3">2.7.11.1</ecNumber>
    </recommendedName>
</protein>
<evidence type="ECO:0000256" key="7">
    <source>
        <dbReference type="ARBA" id="ARBA00022577"/>
    </source>
</evidence>
<dbReference type="AlphaFoldDB" id="A0ABC8YYW7"/>
<dbReference type="FunFam" id="1.10.510.10:FF:000248">
    <property type="entry name" value="S-receptor-like kinase 5"/>
    <property type="match status" value="1"/>
</dbReference>
<feature type="signal peptide" evidence="24">
    <location>
        <begin position="1"/>
        <end position="24"/>
    </location>
</feature>
<feature type="chain" id="PRO_5044790773" description="non-specific serine/threonine protein kinase" evidence="24">
    <location>
        <begin position="25"/>
        <end position="652"/>
    </location>
</feature>
<dbReference type="GO" id="GO:0004674">
    <property type="term" value="F:protein serine/threonine kinase activity"/>
    <property type="evidence" value="ECO:0007669"/>
    <property type="project" value="UniProtKB-KW"/>
</dbReference>
<evidence type="ECO:0000256" key="3">
    <source>
        <dbReference type="ARBA" id="ARBA00012513"/>
    </source>
</evidence>
<comment type="subcellular location">
    <subcellularLocation>
        <location evidence="1">Membrane</location>
        <topology evidence="1">Single-pass type I membrane protein</topology>
    </subcellularLocation>
</comment>
<evidence type="ECO:0000256" key="4">
    <source>
        <dbReference type="ARBA" id="ARBA00022527"/>
    </source>
</evidence>
<keyword evidence="17" id="KW-1015">Disulfide bond</keyword>
<dbReference type="GO" id="GO:0031640">
    <property type="term" value="P:killing of cells of another organism"/>
    <property type="evidence" value="ECO:0007669"/>
    <property type="project" value="UniProtKB-KW"/>
</dbReference>
<keyword evidence="6" id="KW-0597">Phosphoprotein</keyword>
<dbReference type="SUPFAM" id="SSF56112">
    <property type="entry name" value="Protein kinase-like (PK-like)"/>
    <property type="match status" value="1"/>
</dbReference>
<evidence type="ECO:0000256" key="24">
    <source>
        <dbReference type="SAM" id="SignalP"/>
    </source>
</evidence>
<reference evidence="26 27" key="2">
    <citation type="submission" date="2024-10" db="EMBL/GenBank/DDBJ databases">
        <authorList>
            <person name="Ryan C."/>
        </authorList>
    </citation>
    <scope>NUCLEOTIDE SEQUENCE [LARGE SCALE GENOMIC DNA]</scope>
</reference>
<dbReference type="PANTHER" id="PTHR47976:SF9">
    <property type="entry name" value="OS01G0113650 PROTEIN"/>
    <property type="match status" value="1"/>
</dbReference>
<keyword evidence="13" id="KW-0418">Kinase</keyword>
<evidence type="ECO:0000256" key="16">
    <source>
        <dbReference type="ARBA" id="ARBA00023136"/>
    </source>
</evidence>
<dbReference type="InterPro" id="IPR001938">
    <property type="entry name" value="Thaumatin"/>
</dbReference>
<dbReference type="InterPro" id="IPR011009">
    <property type="entry name" value="Kinase-like_dom_sf"/>
</dbReference>
<keyword evidence="15 23" id="KW-1133">Transmembrane helix</keyword>
<dbReference type="PROSITE" id="PS00316">
    <property type="entry name" value="THAUMATIN_1"/>
    <property type="match status" value="1"/>
</dbReference>
<feature type="domain" description="Protein kinase" evidence="25">
    <location>
        <begin position="339"/>
        <end position="624"/>
    </location>
</feature>
<evidence type="ECO:0000256" key="17">
    <source>
        <dbReference type="ARBA" id="ARBA00023157"/>
    </source>
</evidence>
<dbReference type="SMART" id="SM00205">
    <property type="entry name" value="THN"/>
    <property type="match status" value="1"/>
</dbReference>
<dbReference type="Gene3D" id="3.30.200.20">
    <property type="entry name" value="Phosphorylase Kinase, domain 1"/>
    <property type="match status" value="1"/>
</dbReference>
<dbReference type="InterPro" id="IPR017441">
    <property type="entry name" value="Protein_kinase_ATP_BS"/>
</dbReference>
<keyword evidence="5" id="KW-0929">Antimicrobial</keyword>
<dbReference type="GO" id="GO:0005524">
    <property type="term" value="F:ATP binding"/>
    <property type="evidence" value="ECO:0007669"/>
    <property type="project" value="UniProtKB-UniRule"/>
</dbReference>
<evidence type="ECO:0000256" key="8">
    <source>
        <dbReference type="ARBA" id="ARBA00022679"/>
    </source>
</evidence>
<dbReference type="InterPro" id="IPR037176">
    <property type="entry name" value="Osmotin/thaumatin-like_sf"/>
</dbReference>
<evidence type="ECO:0000256" key="19">
    <source>
        <dbReference type="ARBA" id="ARBA00023180"/>
    </source>
</evidence>
<dbReference type="GO" id="GO:0016020">
    <property type="term" value="C:membrane"/>
    <property type="evidence" value="ECO:0007669"/>
    <property type="project" value="UniProtKB-SubCell"/>
</dbReference>
<dbReference type="PRINTS" id="PR00347">
    <property type="entry name" value="THAUMATIN"/>
</dbReference>
<keyword evidence="10 24" id="KW-0732">Signal</keyword>
<accession>A0ABC8YYW7</accession>